<dbReference type="InterPro" id="IPR001648">
    <property type="entry name" value="Ribosomal_bS18"/>
</dbReference>
<dbReference type="Pfam" id="PF01084">
    <property type="entry name" value="Ribosomal_S18"/>
    <property type="match status" value="1"/>
</dbReference>
<dbReference type="Gene3D" id="4.10.640.10">
    <property type="entry name" value="Ribosomal protein S18"/>
    <property type="match status" value="1"/>
</dbReference>
<feature type="region of interest" description="Disordered" evidence="6">
    <location>
        <begin position="54"/>
        <end position="94"/>
    </location>
</feature>
<evidence type="ECO:0000313" key="7">
    <source>
        <dbReference type="EMBL" id="ROV89013.1"/>
    </source>
</evidence>
<proteinExistence type="inferred from homology"/>
<name>A0A423VDS8_CYTCH</name>
<dbReference type="SUPFAM" id="SSF46911">
    <property type="entry name" value="Ribosomal protein S18"/>
    <property type="match status" value="1"/>
</dbReference>
<dbReference type="Proteomes" id="UP000284375">
    <property type="component" value="Unassembled WGS sequence"/>
</dbReference>
<evidence type="ECO:0000313" key="8">
    <source>
        <dbReference type="Proteomes" id="UP000284375"/>
    </source>
</evidence>
<comment type="caution">
    <text evidence="7">The sequence shown here is derived from an EMBL/GenBank/DDBJ whole genome shotgun (WGS) entry which is preliminary data.</text>
</comment>
<sequence>MPPRLSLRPLARQCQSYVSQQRAAISYTPKNEGLKFTDNSASKALMDMVDENTKNRASSAPGTGTSAPTGNSFNTTGGVGGGIGGGGDPHSRSPMDVLYGVMETSRARERLTANRQTLEEKTRAAAAREDLSRQMTRNWKPGDVYAPHDLSPVEMLKWRQPKQPKKDIIDMLGLNPLDHYRNFSIISEFMTSMGRIKHSKETGLRPVNQRKMAKAIRRAIGMGIHPSVHRHPMILFREVQSAPRYQNTKIPEPDRARIRPK</sequence>
<evidence type="ECO:0000256" key="2">
    <source>
        <dbReference type="ARBA" id="ARBA00022980"/>
    </source>
</evidence>
<keyword evidence="5" id="KW-0175">Coiled coil</keyword>
<dbReference type="InterPro" id="IPR036870">
    <property type="entry name" value="Ribosomal_bS18_sf"/>
</dbReference>
<evidence type="ECO:0000256" key="4">
    <source>
        <dbReference type="ARBA" id="ARBA00035264"/>
    </source>
</evidence>
<evidence type="ECO:0000256" key="6">
    <source>
        <dbReference type="SAM" id="MobiDB-lite"/>
    </source>
</evidence>
<accession>A0A423VDS8</accession>
<dbReference type="PANTHER" id="PTHR13479">
    <property type="entry name" value="30S RIBOSOMAL PROTEIN S18"/>
    <property type="match status" value="1"/>
</dbReference>
<dbReference type="STRING" id="252740.A0A423VDS8"/>
<dbReference type="GO" id="GO:0003735">
    <property type="term" value="F:structural constituent of ribosome"/>
    <property type="evidence" value="ECO:0007669"/>
    <property type="project" value="InterPro"/>
</dbReference>
<dbReference type="GO" id="GO:0005763">
    <property type="term" value="C:mitochondrial small ribosomal subunit"/>
    <property type="evidence" value="ECO:0007669"/>
    <property type="project" value="TreeGrafter"/>
</dbReference>
<comment type="similarity">
    <text evidence="1">Belongs to the bacterial ribosomal protein bS18 family.</text>
</comment>
<feature type="compositionally biased region" description="Gly residues" evidence="6">
    <location>
        <begin position="77"/>
        <end position="88"/>
    </location>
</feature>
<organism evidence="7 8">
    <name type="scientific">Cytospora chrysosperma</name>
    <name type="common">Cytospora canker fungus</name>
    <name type="synonym">Sphaeria chrysosperma</name>
    <dbReference type="NCBI Taxonomy" id="252740"/>
    <lineage>
        <taxon>Eukaryota</taxon>
        <taxon>Fungi</taxon>
        <taxon>Dikarya</taxon>
        <taxon>Ascomycota</taxon>
        <taxon>Pezizomycotina</taxon>
        <taxon>Sordariomycetes</taxon>
        <taxon>Sordariomycetidae</taxon>
        <taxon>Diaporthales</taxon>
        <taxon>Cytosporaceae</taxon>
        <taxon>Cytospora</taxon>
    </lineage>
</organism>
<evidence type="ECO:0000256" key="3">
    <source>
        <dbReference type="ARBA" id="ARBA00023274"/>
    </source>
</evidence>
<feature type="compositionally biased region" description="Polar residues" evidence="6">
    <location>
        <begin position="55"/>
        <end position="76"/>
    </location>
</feature>
<keyword evidence="8" id="KW-1185">Reference proteome</keyword>
<evidence type="ECO:0000256" key="1">
    <source>
        <dbReference type="ARBA" id="ARBA00005589"/>
    </source>
</evidence>
<keyword evidence="2" id="KW-0689">Ribosomal protein</keyword>
<protein>
    <recommendedName>
        <fullName evidence="4">Small ribosomal subunit protein bS18m</fullName>
    </recommendedName>
</protein>
<dbReference type="PANTHER" id="PTHR13479:SF40">
    <property type="entry name" value="SMALL RIBOSOMAL SUBUNIT PROTEIN BS18M"/>
    <property type="match status" value="1"/>
</dbReference>
<dbReference type="GO" id="GO:0070181">
    <property type="term" value="F:small ribosomal subunit rRNA binding"/>
    <property type="evidence" value="ECO:0007669"/>
    <property type="project" value="TreeGrafter"/>
</dbReference>
<feature type="coiled-coil region" evidence="5">
    <location>
        <begin position="101"/>
        <end position="128"/>
    </location>
</feature>
<dbReference type="FunFam" id="4.10.640.10:FF:000013">
    <property type="entry name" value="37S ribosomal protein S18"/>
    <property type="match status" value="1"/>
</dbReference>
<reference evidence="7 8" key="1">
    <citation type="submission" date="2015-09" db="EMBL/GenBank/DDBJ databases">
        <title>Host preference determinants of Valsa canker pathogens revealed by comparative genomics.</title>
        <authorList>
            <person name="Yin Z."/>
            <person name="Huang L."/>
        </authorList>
    </citation>
    <scope>NUCLEOTIDE SEQUENCE [LARGE SCALE GENOMIC DNA]</scope>
    <source>
        <strain evidence="7 8">YSFL</strain>
    </source>
</reference>
<gene>
    <name evidence="7" type="ORF">VSDG_08728</name>
</gene>
<dbReference type="GO" id="GO:0032543">
    <property type="term" value="P:mitochondrial translation"/>
    <property type="evidence" value="ECO:0007669"/>
    <property type="project" value="TreeGrafter"/>
</dbReference>
<keyword evidence="3" id="KW-0687">Ribonucleoprotein</keyword>
<dbReference type="EMBL" id="LJZO01000061">
    <property type="protein sequence ID" value="ROV89013.1"/>
    <property type="molecule type" value="Genomic_DNA"/>
</dbReference>
<dbReference type="AlphaFoldDB" id="A0A423VDS8"/>
<evidence type="ECO:0000256" key="5">
    <source>
        <dbReference type="SAM" id="Coils"/>
    </source>
</evidence>
<dbReference type="OrthoDB" id="21463at2759"/>